<proteinExistence type="predicted"/>
<dbReference type="AlphaFoldDB" id="A0A0D0DKP3"/>
<dbReference type="InParanoid" id="A0A0D0DKP3"/>
<dbReference type="Proteomes" id="UP000054538">
    <property type="component" value="Unassembled WGS sequence"/>
</dbReference>
<accession>A0A0D0DKP3</accession>
<keyword evidence="2" id="KW-1185">Reference proteome</keyword>
<evidence type="ECO:0000313" key="2">
    <source>
        <dbReference type="Proteomes" id="UP000054538"/>
    </source>
</evidence>
<reference evidence="1 2" key="1">
    <citation type="submission" date="2014-04" db="EMBL/GenBank/DDBJ databases">
        <authorList>
            <consortium name="DOE Joint Genome Institute"/>
            <person name="Kuo A."/>
            <person name="Kohler A."/>
            <person name="Jargeat P."/>
            <person name="Nagy L.G."/>
            <person name="Floudas D."/>
            <person name="Copeland A."/>
            <person name="Barry K.W."/>
            <person name="Cichocki N."/>
            <person name="Veneault-Fourrey C."/>
            <person name="LaButti K."/>
            <person name="Lindquist E.A."/>
            <person name="Lipzen A."/>
            <person name="Lundell T."/>
            <person name="Morin E."/>
            <person name="Murat C."/>
            <person name="Sun H."/>
            <person name="Tunlid A."/>
            <person name="Henrissat B."/>
            <person name="Grigoriev I.V."/>
            <person name="Hibbett D.S."/>
            <person name="Martin F."/>
            <person name="Nordberg H.P."/>
            <person name="Cantor M.N."/>
            <person name="Hua S.X."/>
        </authorList>
    </citation>
    <scope>NUCLEOTIDE SEQUENCE [LARGE SCALE GENOMIC DNA]</scope>
    <source>
        <strain evidence="1 2">Ve08.2h10</strain>
    </source>
</reference>
<name>A0A0D0DKP3_9AGAM</name>
<dbReference type="EMBL" id="KN825557">
    <property type="protein sequence ID" value="KIK86291.1"/>
    <property type="molecule type" value="Genomic_DNA"/>
</dbReference>
<evidence type="ECO:0000313" key="1">
    <source>
        <dbReference type="EMBL" id="KIK86291.1"/>
    </source>
</evidence>
<dbReference type="HOGENOM" id="CLU_3033081_0_0_1"/>
<sequence>MPSSSSFPVKQSRNSITIYFRFSTSCLGEDSSVNAEPCRLKPSTWSSSDTRFFKH</sequence>
<reference evidence="2" key="2">
    <citation type="submission" date="2015-01" db="EMBL/GenBank/DDBJ databases">
        <title>Evolutionary Origins and Diversification of the Mycorrhizal Mutualists.</title>
        <authorList>
            <consortium name="DOE Joint Genome Institute"/>
            <consortium name="Mycorrhizal Genomics Consortium"/>
            <person name="Kohler A."/>
            <person name="Kuo A."/>
            <person name="Nagy L.G."/>
            <person name="Floudas D."/>
            <person name="Copeland A."/>
            <person name="Barry K.W."/>
            <person name="Cichocki N."/>
            <person name="Veneault-Fourrey C."/>
            <person name="LaButti K."/>
            <person name="Lindquist E.A."/>
            <person name="Lipzen A."/>
            <person name="Lundell T."/>
            <person name="Morin E."/>
            <person name="Murat C."/>
            <person name="Riley R."/>
            <person name="Ohm R."/>
            <person name="Sun H."/>
            <person name="Tunlid A."/>
            <person name="Henrissat B."/>
            <person name="Grigoriev I.V."/>
            <person name="Hibbett D.S."/>
            <person name="Martin F."/>
        </authorList>
    </citation>
    <scope>NUCLEOTIDE SEQUENCE [LARGE SCALE GENOMIC DNA]</scope>
    <source>
        <strain evidence="2">Ve08.2h10</strain>
    </source>
</reference>
<organism evidence="1 2">
    <name type="scientific">Paxillus rubicundulus Ve08.2h10</name>
    <dbReference type="NCBI Taxonomy" id="930991"/>
    <lineage>
        <taxon>Eukaryota</taxon>
        <taxon>Fungi</taxon>
        <taxon>Dikarya</taxon>
        <taxon>Basidiomycota</taxon>
        <taxon>Agaricomycotina</taxon>
        <taxon>Agaricomycetes</taxon>
        <taxon>Agaricomycetidae</taxon>
        <taxon>Boletales</taxon>
        <taxon>Paxilineae</taxon>
        <taxon>Paxillaceae</taxon>
        <taxon>Paxillus</taxon>
    </lineage>
</organism>
<protein>
    <submittedName>
        <fullName evidence="1">Uncharacterized protein</fullName>
    </submittedName>
</protein>
<gene>
    <name evidence="1" type="ORF">PAXRUDRAFT_831920</name>
</gene>